<evidence type="ECO:0000256" key="1">
    <source>
        <dbReference type="ARBA" id="ARBA00022741"/>
    </source>
</evidence>
<evidence type="ECO:0000313" key="6">
    <source>
        <dbReference type="Proteomes" id="UP000177165"/>
    </source>
</evidence>
<dbReference type="STRING" id="1798540.A3B74_02195"/>
<feature type="transmembrane region" description="Helical" evidence="3">
    <location>
        <begin position="6"/>
        <end position="28"/>
    </location>
</feature>
<dbReference type="GO" id="GO:0005524">
    <property type="term" value="F:ATP binding"/>
    <property type="evidence" value="ECO:0007669"/>
    <property type="project" value="UniProtKB-KW"/>
</dbReference>
<evidence type="ECO:0000259" key="4">
    <source>
        <dbReference type="SMART" id="SM00382"/>
    </source>
</evidence>
<dbReference type="PANTHER" id="PTHR11638">
    <property type="entry name" value="ATP-DEPENDENT CLP PROTEASE"/>
    <property type="match status" value="1"/>
</dbReference>
<dbReference type="SUPFAM" id="SSF52540">
    <property type="entry name" value="P-loop containing nucleoside triphosphate hydrolases"/>
    <property type="match status" value="1"/>
</dbReference>
<evidence type="ECO:0000256" key="2">
    <source>
        <dbReference type="ARBA" id="ARBA00022840"/>
    </source>
</evidence>
<dbReference type="GO" id="GO:0034605">
    <property type="term" value="P:cellular response to heat"/>
    <property type="evidence" value="ECO:0007669"/>
    <property type="project" value="TreeGrafter"/>
</dbReference>
<keyword evidence="3" id="KW-0812">Transmembrane</keyword>
<dbReference type="Pfam" id="PF17871">
    <property type="entry name" value="AAA_lid_9"/>
    <property type="match status" value="1"/>
</dbReference>
<accession>A0A1G2ASU3</accession>
<dbReference type="InterPro" id="IPR050130">
    <property type="entry name" value="ClpA_ClpB"/>
</dbReference>
<keyword evidence="3" id="KW-0472">Membrane</keyword>
<keyword evidence="1" id="KW-0547">Nucleotide-binding</keyword>
<dbReference type="GO" id="GO:0005737">
    <property type="term" value="C:cytoplasm"/>
    <property type="evidence" value="ECO:0007669"/>
    <property type="project" value="TreeGrafter"/>
</dbReference>
<dbReference type="InterPro" id="IPR027417">
    <property type="entry name" value="P-loop_NTPase"/>
</dbReference>
<name>A0A1G2ASU3_9BACT</name>
<dbReference type="PANTHER" id="PTHR11638:SF175">
    <property type="entry name" value="ATP-DEPENDENT CLP PROTEASE, ATP-BINDING SUBUNIT CLPC"/>
    <property type="match status" value="1"/>
</dbReference>
<dbReference type="Pfam" id="PF00004">
    <property type="entry name" value="AAA"/>
    <property type="match status" value="1"/>
</dbReference>
<evidence type="ECO:0000256" key="3">
    <source>
        <dbReference type="SAM" id="Phobius"/>
    </source>
</evidence>
<reference evidence="5 6" key="1">
    <citation type="journal article" date="2016" name="Nat. Commun.">
        <title>Thousands of microbial genomes shed light on interconnected biogeochemical processes in an aquifer system.</title>
        <authorList>
            <person name="Anantharaman K."/>
            <person name="Brown C.T."/>
            <person name="Hug L.A."/>
            <person name="Sharon I."/>
            <person name="Castelle C.J."/>
            <person name="Probst A.J."/>
            <person name="Thomas B.C."/>
            <person name="Singh A."/>
            <person name="Wilkins M.J."/>
            <person name="Karaoz U."/>
            <person name="Brodie E.L."/>
            <person name="Williams K.H."/>
            <person name="Hubbard S.S."/>
            <person name="Banfield J.F."/>
        </authorList>
    </citation>
    <scope>NUCLEOTIDE SEQUENCE [LARGE SCALE GENOMIC DNA]</scope>
</reference>
<dbReference type="Proteomes" id="UP000177165">
    <property type="component" value="Unassembled WGS sequence"/>
</dbReference>
<dbReference type="SMART" id="SM00382">
    <property type="entry name" value="AAA"/>
    <property type="match status" value="1"/>
</dbReference>
<dbReference type="EMBL" id="MHKB01000008">
    <property type="protein sequence ID" value="OGY79566.1"/>
    <property type="molecule type" value="Genomic_DNA"/>
</dbReference>
<dbReference type="InterPro" id="IPR041546">
    <property type="entry name" value="ClpA/ClpB_AAA_lid"/>
</dbReference>
<dbReference type="AlphaFoldDB" id="A0A1G2ASU3"/>
<feature type="domain" description="AAA+ ATPase" evidence="4">
    <location>
        <begin position="84"/>
        <end position="225"/>
    </location>
</feature>
<dbReference type="Gene3D" id="3.40.50.300">
    <property type="entry name" value="P-loop containing nucleotide triphosphate hydrolases"/>
    <property type="match status" value="2"/>
</dbReference>
<gene>
    <name evidence="5" type="ORF">A3B74_02195</name>
</gene>
<proteinExistence type="predicted"/>
<dbReference type="CDD" id="cd00009">
    <property type="entry name" value="AAA"/>
    <property type="match status" value="1"/>
</dbReference>
<organism evidence="5 6">
    <name type="scientific">Candidatus Kerfeldbacteria bacterium RIFCSPHIGHO2_02_FULL_42_14</name>
    <dbReference type="NCBI Taxonomy" id="1798540"/>
    <lineage>
        <taxon>Bacteria</taxon>
        <taxon>Candidatus Kerfeldiibacteriota</taxon>
    </lineage>
</organism>
<comment type="caution">
    <text evidence="5">The sequence shown here is derived from an EMBL/GenBank/DDBJ whole genome shotgun (WGS) entry which is preliminary data.</text>
</comment>
<dbReference type="InterPro" id="IPR003593">
    <property type="entry name" value="AAA+_ATPase"/>
</dbReference>
<evidence type="ECO:0000313" key="5">
    <source>
        <dbReference type="EMBL" id="OGY79566.1"/>
    </source>
</evidence>
<keyword evidence="3" id="KW-1133">Transmembrane helix</keyword>
<dbReference type="GO" id="GO:0016887">
    <property type="term" value="F:ATP hydrolysis activity"/>
    <property type="evidence" value="ECO:0007669"/>
    <property type="project" value="InterPro"/>
</dbReference>
<keyword evidence="2" id="KW-0067">ATP-binding</keyword>
<dbReference type="InterPro" id="IPR003959">
    <property type="entry name" value="ATPase_AAA_core"/>
</dbReference>
<protein>
    <recommendedName>
        <fullName evidence="4">AAA+ ATPase domain-containing protein</fullName>
    </recommendedName>
</protein>
<sequence length="315" mass="35163">MFDANILSLIILIGSFAILAIFGIRWFLRYENNGEGFHTRRRGFSILEQYAKNLTMLAREGKLEPVIGREKEIRKVIQILSRKSKNNPVLVGKAGVGKTAIVEGLAQSIVEGRIPPILKSKQVLALDLSSIIAGTKFRGEFEKRLLAIRDEIIASNRSIILFIDEIHTLAEAGEASGALDADDILKPALARGDLQVVGATTNQEYDTYISRDITLARRLQLVPVSEPTPKETLDILRGIKEEYEQFHGVRILDEALHSAVELSKKYMPGRSFPDKAIDLIDEASSKVKLESIMRVKKSMLPQVTSRDIQSIIKEM</sequence>